<dbReference type="CDD" id="cd00200">
    <property type="entry name" value="WD40"/>
    <property type="match status" value="1"/>
</dbReference>
<evidence type="ECO:0000256" key="1">
    <source>
        <dbReference type="ARBA" id="ARBA00022574"/>
    </source>
</evidence>
<dbReference type="InterPro" id="IPR036322">
    <property type="entry name" value="WD40_repeat_dom_sf"/>
</dbReference>
<accession>A0ABY7MY65</accession>
<dbReference type="PANTHER" id="PTHR44019">
    <property type="entry name" value="WD REPEAT-CONTAINING PROTEIN 55"/>
    <property type="match status" value="1"/>
</dbReference>
<evidence type="ECO:0000256" key="2">
    <source>
        <dbReference type="ARBA" id="ARBA00022737"/>
    </source>
</evidence>
<feature type="repeat" description="WD" evidence="3">
    <location>
        <begin position="45"/>
        <end position="79"/>
    </location>
</feature>
<sequence>MTETKSVAAVVAASCTTRIARRGNGAVGGPFIPVSIRPNVEGASVRTIAVSPNGREIATAGDDGLIRLWDASSFRQTRVLRGHAGAVYALDYWTDGTLLASAGWDGKVKMWDLRSDGESLTFDAGAKQFAVAFAPEPSLKYLASAGEDGVVRIWNLGTRELARSRLDHQSSDPARAAVRSLSYAPSGSGEFVSAGYDGRIRFYRTSGAIEAKDAYGRKALRVAYSPDGTRVVTAGSDAELGSKVFDVKLFDVKSGATRLLTGHRDYVVSANWSADGKRIVTGGGGRDKSVNLWDAESGRLLASFAGHQEDIEAVAFFPGGTRLISASEDKTIKVWDIAERRLLLTAIGFGDDGFVSYTPEGCYAGSNGVESRLSISSGSRFEPMSLEARKAMQEPAGFSLLLAR</sequence>
<dbReference type="PRINTS" id="PR00320">
    <property type="entry name" value="GPROTEINBRPT"/>
</dbReference>
<dbReference type="Proteomes" id="UP001179614">
    <property type="component" value="Chromosome"/>
</dbReference>
<dbReference type="Gene3D" id="2.130.10.10">
    <property type="entry name" value="YVTN repeat-like/Quinoprotein amine dehydrogenase"/>
    <property type="match status" value="2"/>
</dbReference>
<evidence type="ECO:0000313" key="4">
    <source>
        <dbReference type="EMBL" id="WBL82509.1"/>
    </source>
</evidence>
<dbReference type="Pfam" id="PF00400">
    <property type="entry name" value="WD40"/>
    <property type="match status" value="6"/>
</dbReference>
<dbReference type="InterPro" id="IPR019775">
    <property type="entry name" value="WD40_repeat_CS"/>
</dbReference>
<dbReference type="PROSITE" id="PS50294">
    <property type="entry name" value="WD_REPEATS_REGION"/>
    <property type="match status" value="3"/>
</dbReference>
<dbReference type="PROSITE" id="PS00678">
    <property type="entry name" value="WD_REPEATS_1"/>
    <property type="match status" value="5"/>
</dbReference>
<feature type="repeat" description="WD" evidence="3">
    <location>
        <begin position="137"/>
        <end position="164"/>
    </location>
</feature>
<evidence type="ECO:0000256" key="3">
    <source>
        <dbReference type="PROSITE-ProRule" id="PRU00221"/>
    </source>
</evidence>
<dbReference type="PANTHER" id="PTHR44019:SF8">
    <property type="entry name" value="POC1 CENTRIOLAR PROTEIN HOMOLOG"/>
    <property type="match status" value="1"/>
</dbReference>
<gene>
    <name evidence="4" type="ORF">I3J27_07175</name>
</gene>
<dbReference type="InterPro" id="IPR015943">
    <property type="entry name" value="WD40/YVTN_repeat-like_dom_sf"/>
</dbReference>
<dbReference type="InterPro" id="IPR020472">
    <property type="entry name" value="WD40_PAC1"/>
</dbReference>
<keyword evidence="1 3" id="KW-0853">WD repeat</keyword>
<feature type="repeat" description="WD" evidence="3">
    <location>
        <begin position="304"/>
        <end position="345"/>
    </location>
</feature>
<dbReference type="SUPFAM" id="SSF50978">
    <property type="entry name" value="WD40 repeat-like"/>
    <property type="match status" value="1"/>
</dbReference>
<reference evidence="4" key="1">
    <citation type="submission" date="2021-12" db="EMBL/GenBank/DDBJ databases">
        <title>Bradyrhizobium xenonodulans sp. nov.</title>
        <authorList>
            <person name="Claassens R."/>
            <person name="Venter S.N."/>
            <person name="Beukes C.W."/>
            <person name="Stepkowski T."/>
            <person name="Steenkamp E.T."/>
        </authorList>
    </citation>
    <scope>NUCLEOTIDE SEQUENCE</scope>
    <source>
        <strain evidence="4">14AB</strain>
    </source>
</reference>
<dbReference type="InterPro" id="IPR050505">
    <property type="entry name" value="WDR55/POC1"/>
</dbReference>
<dbReference type="InterPro" id="IPR001680">
    <property type="entry name" value="WD40_rpt"/>
</dbReference>
<feature type="repeat" description="WD" evidence="3">
    <location>
        <begin position="80"/>
        <end position="121"/>
    </location>
</feature>
<dbReference type="InterPro" id="IPR001632">
    <property type="entry name" value="WD40_G-protein_beta-like"/>
</dbReference>
<dbReference type="SMART" id="SM00320">
    <property type="entry name" value="WD40"/>
    <property type="match status" value="7"/>
</dbReference>
<keyword evidence="5" id="KW-1185">Reference proteome</keyword>
<dbReference type="PROSITE" id="PS50082">
    <property type="entry name" value="WD_REPEATS_2"/>
    <property type="match status" value="5"/>
</dbReference>
<name>A0ABY7MY65_9BRAD</name>
<dbReference type="PRINTS" id="PR00319">
    <property type="entry name" value="GPROTEINB"/>
</dbReference>
<organism evidence="4 5">
    <name type="scientific">Bradyrhizobium xenonodulans</name>
    <dbReference type="NCBI Taxonomy" id="2736875"/>
    <lineage>
        <taxon>Bacteria</taxon>
        <taxon>Pseudomonadati</taxon>
        <taxon>Pseudomonadota</taxon>
        <taxon>Alphaproteobacteria</taxon>
        <taxon>Hyphomicrobiales</taxon>
        <taxon>Nitrobacteraceae</taxon>
        <taxon>Bradyrhizobium</taxon>
    </lineage>
</organism>
<dbReference type="EMBL" id="CP089391">
    <property type="protein sequence ID" value="WBL82509.1"/>
    <property type="molecule type" value="Genomic_DNA"/>
</dbReference>
<feature type="repeat" description="WD" evidence="3">
    <location>
        <begin position="260"/>
        <end position="303"/>
    </location>
</feature>
<proteinExistence type="predicted"/>
<protein>
    <submittedName>
        <fullName evidence="4">WD40 repeat domain-containing protein</fullName>
    </submittedName>
</protein>
<evidence type="ECO:0000313" key="5">
    <source>
        <dbReference type="Proteomes" id="UP001179614"/>
    </source>
</evidence>
<keyword evidence="2" id="KW-0677">Repeat</keyword>